<dbReference type="SUPFAM" id="SSF51294">
    <property type="entry name" value="Hedgehog/intein (Hint) domain"/>
    <property type="match status" value="1"/>
</dbReference>
<evidence type="ECO:0000313" key="5">
    <source>
        <dbReference type="Proteomes" id="UP000182466"/>
    </source>
</evidence>
<dbReference type="Gene3D" id="2.150.10.10">
    <property type="entry name" value="Serralysin-like metalloprotease, C-terminal"/>
    <property type="match status" value="3"/>
</dbReference>
<keyword evidence="2" id="KW-0964">Secreted</keyword>
<evidence type="ECO:0000256" key="1">
    <source>
        <dbReference type="ARBA" id="ARBA00004613"/>
    </source>
</evidence>
<sequence length="623" mass="65650">MADIDGTPNDDIIQGTDDNDVINGLGGNDLISGEGKDDVIDGGDGDDTIYGDEGIGTAPGSNADSLMLSRANFVSESASGNNNADVGDWAIYKDVTTLDDGTSVWGRLIVTGKSDPNLNVDLSGSSGGEIQLNTGPRWQQVGPGRTASFRFEFFDPITGDPVALNSTATFNDLDRNSPGDQESVTIDSSSFSAYGTSQDTSLAITTTGGQVNAAGTESNDPSDQDAWFSTRFENREFIDFTLESRSTQSWFTFSGDLIDDGVIVPVEAGNDTLSGGAGEDVIFGQGGNDIIDGGDGNDILEGGSGTDTVTGGSGNDQLFGGDGNDTLSGGAGLDVVKGEAGEDLLIGGTGRDRLEGGKNSDTFRFDAAGDHIVIGGEDENGLDVDVLDLSGFRTNIDKTGLETGTVEFLDADGNVSDTMFYSEIERVIICFAPGTRIATARGAVAVERLSPGDRVITRDNGLQPVRWVGRRDLKTAELRASPKIRPILIRAGALGPNVPERDLRVSPNHRMLLTSAAAHVLFDEPEVLVSAKHLVGLDGVQRVCPNAVSYIHVMFDAHEVILADGAWSESFQPGDVSLDGIGTAQREEVLCLFPELAQAQGMNAYRSARRSLKRYEAQLLLVA</sequence>
<organism evidence="4 5">
    <name type="scientific">Sedimentitalea nanhaiensis</name>
    <dbReference type="NCBI Taxonomy" id="999627"/>
    <lineage>
        <taxon>Bacteria</taxon>
        <taxon>Pseudomonadati</taxon>
        <taxon>Pseudomonadota</taxon>
        <taxon>Alphaproteobacteria</taxon>
        <taxon>Rhodobacterales</taxon>
        <taxon>Paracoccaceae</taxon>
        <taxon>Sedimentitalea</taxon>
    </lineage>
</organism>
<proteinExistence type="predicted"/>
<dbReference type="EMBL" id="FPAW01000023">
    <property type="protein sequence ID" value="SFU07320.1"/>
    <property type="molecule type" value="Genomic_DNA"/>
</dbReference>
<dbReference type="Gene3D" id="2.170.16.10">
    <property type="entry name" value="Hedgehog/Intein (Hint) domain"/>
    <property type="match status" value="1"/>
</dbReference>
<protein>
    <submittedName>
        <fullName evidence="4">Ca2+-binding protein, RTX toxin-related</fullName>
    </submittedName>
</protein>
<dbReference type="eggNOG" id="COG2931">
    <property type="taxonomic scope" value="Bacteria"/>
</dbReference>
<dbReference type="PRINTS" id="PR00313">
    <property type="entry name" value="CABNDNGRPT"/>
</dbReference>
<reference evidence="4 5" key="1">
    <citation type="submission" date="2016-10" db="EMBL/GenBank/DDBJ databases">
        <authorList>
            <person name="de Groot N.N."/>
        </authorList>
    </citation>
    <scope>NUCLEOTIDE SEQUENCE [LARGE SCALE GENOMIC DNA]</scope>
    <source>
        <strain evidence="4 5">CGMCC 1.10959</strain>
    </source>
</reference>
<dbReference type="AlphaFoldDB" id="A0A1I7D6P6"/>
<dbReference type="Pfam" id="PF00353">
    <property type="entry name" value="HemolysinCabind"/>
    <property type="match status" value="4"/>
</dbReference>
<name>A0A1I7D6P6_9RHOB</name>
<dbReference type="Pfam" id="PF13403">
    <property type="entry name" value="Hint_2"/>
    <property type="match status" value="1"/>
</dbReference>
<dbReference type="InterPro" id="IPR050557">
    <property type="entry name" value="RTX_toxin/Mannuronan_C5-epim"/>
</dbReference>
<dbReference type="PROSITE" id="PS50817">
    <property type="entry name" value="INTEIN_N_TER"/>
    <property type="match status" value="1"/>
</dbReference>
<dbReference type="Proteomes" id="UP000182466">
    <property type="component" value="Unassembled WGS sequence"/>
</dbReference>
<dbReference type="PROSITE" id="PS00330">
    <property type="entry name" value="HEMOLYSIN_CALCIUM"/>
    <property type="match status" value="3"/>
</dbReference>
<dbReference type="GO" id="GO:0005509">
    <property type="term" value="F:calcium ion binding"/>
    <property type="evidence" value="ECO:0007669"/>
    <property type="project" value="InterPro"/>
</dbReference>
<evidence type="ECO:0000256" key="2">
    <source>
        <dbReference type="ARBA" id="ARBA00022525"/>
    </source>
</evidence>
<feature type="domain" description="Hedgehog/Intein (Hint)" evidence="3">
    <location>
        <begin position="429"/>
        <end position="575"/>
    </location>
</feature>
<dbReference type="OrthoDB" id="6305173at2"/>
<dbReference type="InterPro" id="IPR018511">
    <property type="entry name" value="Hemolysin-typ_Ca-bd_CS"/>
</dbReference>
<dbReference type="InterPro" id="IPR028992">
    <property type="entry name" value="Hedgehog/Intein_dom"/>
</dbReference>
<dbReference type="InterPro" id="IPR011049">
    <property type="entry name" value="Serralysin-like_metalloprot_C"/>
</dbReference>
<dbReference type="InterPro" id="IPR001343">
    <property type="entry name" value="Hemolysn_Ca-bd"/>
</dbReference>
<dbReference type="SUPFAM" id="SSF51120">
    <property type="entry name" value="beta-Roll"/>
    <property type="match status" value="3"/>
</dbReference>
<accession>A0A1I7D6P6</accession>
<evidence type="ECO:0000313" key="4">
    <source>
        <dbReference type="EMBL" id="SFU07320.1"/>
    </source>
</evidence>
<keyword evidence="5" id="KW-1185">Reference proteome</keyword>
<dbReference type="InterPro" id="IPR036844">
    <property type="entry name" value="Hint_dom_sf"/>
</dbReference>
<dbReference type="GO" id="GO:0016539">
    <property type="term" value="P:intein-mediated protein splicing"/>
    <property type="evidence" value="ECO:0007669"/>
    <property type="project" value="InterPro"/>
</dbReference>
<dbReference type="GO" id="GO:0005576">
    <property type="term" value="C:extracellular region"/>
    <property type="evidence" value="ECO:0007669"/>
    <property type="project" value="UniProtKB-SubCell"/>
</dbReference>
<gene>
    <name evidence="4" type="ORF">SAMN05216236_12357</name>
</gene>
<dbReference type="PANTHER" id="PTHR38340:SF1">
    <property type="entry name" value="S-LAYER PROTEIN"/>
    <property type="match status" value="1"/>
</dbReference>
<dbReference type="STRING" id="999627.SAMN05216236_12357"/>
<dbReference type="PANTHER" id="PTHR38340">
    <property type="entry name" value="S-LAYER PROTEIN"/>
    <property type="match status" value="1"/>
</dbReference>
<evidence type="ECO:0000259" key="3">
    <source>
        <dbReference type="Pfam" id="PF13403"/>
    </source>
</evidence>
<dbReference type="RefSeq" id="WP_027263772.1">
    <property type="nucleotide sequence ID" value="NZ_FPAW01000023.1"/>
</dbReference>
<comment type="subcellular location">
    <subcellularLocation>
        <location evidence="1">Secreted</location>
    </subcellularLocation>
</comment>
<dbReference type="InterPro" id="IPR006141">
    <property type="entry name" value="Intein_N"/>
</dbReference>